<evidence type="ECO:0000313" key="9">
    <source>
        <dbReference type="EMBL" id="KAJ6749811.1"/>
    </source>
</evidence>
<feature type="transmembrane region" description="Helical" evidence="7">
    <location>
        <begin position="95"/>
        <end position="117"/>
    </location>
</feature>
<sequence length="134" mass="15287">MQEITPSKYLFYQNDISTRIPLVFELLTPQTQNIYKHTFQVFRRERFGGDYREAVLVLSNFFSSFPYLVAISLLSGTIIYYMVKFHPGFPHHAFFCINLFCCLSVIETCMMIVASLVPNVLMGIGVGTGVIVVN</sequence>
<organism evidence="9 10">
    <name type="scientific">Salix viminalis</name>
    <name type="common">Common osier</name>
    <name type="synonym">Basket willow</name>
    <dbReference type="NCBI Taxonomy" id="40686"/>
    <lineage>
        <taxon>Eukaryota</taxon>
        <taxon>Viridiplantae</taxon>
        <taxon>Streptophyta</taxon>
        <taxon>Embryophyta</taxon>
        <taxon>Tracheophyta</taxon>
        <taxon>Spermatophyta</taxon>
        <taxon>Magnoliopsida</taxon>
        <taxon>eudicotyledons</taxon>
        <taxon>Gunneridae</taxon>
        <taxon>Pentapetalae</taxon>
        <taxon>rosids</taxon>
        <taxon>fabids</taxon>
        <taxon>Malpighiales</taxon>
        <taxon>Salicaceae</taxon>
        <taxon>Saliceae</taxon>
        <taxon>Salix</taxon>
    </lineage>
</organism>
<reference evidence="9" key="1">
    <citation type="submission" date="2022-11" db="EMBL/GenBank/DDBJ databases">
        <authorList>
            <person name="Hyden B.L."/>
            <person name="Feng K."/>
            <person name="Yates T."/>
            <person name="Jawdy S."/>
            <person name="Smart L.B."/>
            <person name="Muchero W."/>
        </authorList>
    </citation>
    <scope>NUCLEOTIDE SEQUENCE</scope>
    <source>
        <tissue evidence="9">Shoot tip</tissue>
    </source>
</reference>
<dbReference type="InterPro" id="IPR052215">
    <property type="entry name" value="Plant_ABCG"/>
</dbReference>
<comment type="subcellular location">
    <subcellularLocation>
        <location evidence="1">Membrane</location>
        <topology evidence="1">Multi-pass membrane protein</topology>
    </subcellularLocation>
</comment>
<keyword evidence="3" id="KW-0813">Transport</keyword>
<feature type="domain" description="ABC-2 type transporter transmembrane" evidence="8">
    <location>
        <begin position="34"/>
        <end position="132"/>
    </location>
</feature>
<evidence type="ECO:0000256" key="7">
    <source>
        <dbReference type="SAM" id="Phobius"/>
    </source>
</evidence>
<evidence type="ECO:0000256" key="3">
    <source>
        <dbReference type="ARBA" id="ARBA00022448"/>
    </source>
</evidence>
<keyword evidence="6 7" id="KW-0472">Membrane</keyword>
<comment type="similarity">
    <text evidence="2">Belongs to the ABC transporter superfamily. ABCG family. Eye pigment precursor importer (TC 3.A.1.204) subfamily.</text>
</comment>
<dbReference type="GO" id="GO:0140359">
    <property type="term" value="F:ABC-type transporter activity"/>
    <property type="evidence" value="ECO:0007669"/>
    <property type="project" value="InterPro"/>
</dbReference>
<evidence type="ECO:0000256" key="2">
    <source>
        <dbReference type="ARBA" id="ARBA00005814"/>
    </source>
</evidence>
<proteinExistence type="inferred from homology"/>
<name>A0A9Q0VKA0_SALVM</name>
<feature type="transmembrane region" description="Helical" evidence="7">
    <location>
        <begin position="65"/>
        <end position="83"/>
    </location>
</feature>
<evidence type="ECO:0000256" key="5">
    <source>
        <dbReference type="ARBA" id="ARBA00022989"/>
    </source>
</evidence>
<dbReference type="PANTHER" id="PTHR48042">
    <property type="entry name" value="ABC TRANSPORTER G FAMILY MEMBER 11"/>
    <property type="match status" value="1"/>
</dbReference>
<dbReference type="Proteomes" id="UP001151529">
    <property type="component" value="Chromosome 16"/>
</dbReference>
<dbReference type="GO" id="GO:0016020">
    <property type="term" value="C:membrane"/>
    <property type="evidence" value="ECO:0007669"/>
    <property type="project" value="UniProtKB-SubCell"/>
</dbReference>
<dbReference type="EMBL" id="JAPFFL010000001">
    <property type="protein sequence ID" value="KAJ6749811.1"/>
    <property type="molecule type" value="Genomic_DNA"/>
</dbReference>
<dbReference type="InterPro" id="IPR013525">
    <property type="entry name" value="ABC2_TM"/>
</dbReference>
<evidence type="ECO:0000256" key="6">
    <source>
        <dbReference type="ARBA" id="ARBA00023136"/>
    </source>
</evidence>
<keyword evidence="4 7" id="KW-0812">Transmembrane</keyword>
<evidence type="ECO:0000256" key="1">
    <source>
        <dbReference type="ARBA" id="ARBA00004141"/>
    </source>
</evidence>
<protein>
    <recommendedName>
        <fullName evidence="8">ABC-2 type transporter transmembrane domain-containing protein</fullName>
    </recommendedName>
</protein>
<evidence type="ECO:0000256" key="4">
    <source>
        <dbReference type="ARBA" id="ARBA00022692"/>
    </source>
</evidence>
<keyword evidence="10" id="KW-1185">Reference proteome</keyword>
<gene>
    <name evidence="9" type="ORF">OIU85_000444</name>
</gene>
<dbReference type="AlphaFoldDB" id="A0A9Q0VKA0"/>
<dbReference type="OrthoDB" id="66620at2759"/>
<evidence type="ECO:0000259" key="8">
    <source>
        <dbReference type="Pfam" id="PF01061"/>
    </source>
</evidence>
<keyword evidence="5 7" id="KW-1133">Transmembrane helix</keyword>
<accession>A0A9Q0VKA0</accession>
<dbReference type="Pfam" id="PF01061">
    <property type="entry name" value="ABC2_membrane"/>
    <property type="match status" value="1"/>
</dbReference>
<evidence type="ECO:0000313" key="10">
    <source>
        <dbReference type="Proteomes" id="UP001151529"/>
    </source>
</evidence>
<comment type="caution">
    <text evidence="9">The sequence shown here is derived from an EMBL/GenBank/DDBJ whole genome shotgun (WGS) entry which is preliminary data.</text>
</comment>
<dbReference type="PANTHER" id="PTHR48042:SF8">
    <property type="entry name" value="ABC-2 TYPE TRANSPORTER TRANSMEMBRANE DOMAIN-CONTAINING PROTEIN"/>
    <property type="match status" value="1"/>
</dbReference>
<reference evidence="9" key="2">
    <citation type="journal article" date="2023" name="Int. J. Mol. Sci.">
        <title>De Novo Assembly and Annotation of 11 Diverse Shrub Willow (Salix) Genomes Reveals Novel Gene Organization in Sex-Linked Regions.</title>
        <authorList>
            <person name="Hyden B."/>
            <person name="Feng K."/>
            <person name="Yates T.B."/>
            <person name="Jawdy S."/>
            <person name="Cereghino C."/>
            <person name="Smart L.B."/>
            <person name="Muchero W."/>
        </authorList>
    </citation>
    <scope>NUCLEOTIDE SEQUENCE [LARGE SCALE GENOMIC DNA]</scope>
    <source>
        <tissue evidence="9">Shoot tip</tissue>
    </source>
</reference>